<name>A0ABQ6GCP9_9BACL</name>
<accession>A0ABQ6GCP9</accession>
<evidence type="ECO:0000313" key="1">
    <source>
        <dbReference type="EMBL" id="GLX68018.1"/>
    </source>
</evidence>
<sequence>MKKSKFEIQLRLREGYPGPIHFADFKIDGQSLYDRYVKEFDFVSCLGWGSEKFQQEHIGRLILQGKPDFENGKNSIYICPACADLGCGAVSVIIEMDDDIVTWSCLEGGGELLDSRKQFHFDKESYVEQITSTLGLGGFGFPWTN</sequence>
<evidence type="ECO:0008006" key="3">
    <source>
        <dbReference type="Google" id="ProtNLM"/>
    </source>
</evidence>
<reference evidence="1 2" key="1">
    <citation type="submission" date="2023-03" db="EMBL/GenBank/DDBJ databases">
        <title>Draft genome sequence of the bacteria which degrade cell wall of Tricholomamatutake.</title>
        <authorList>
            <person name="Konishi Y."/>
            <person name="Fukuta Y."/>
            <person name="Shirasaka N."/>
        </authorList>
    </citation>
    <scope>NUCLEOTIDE SEQUENCE [LARGE SCALE GENOMIC DNA]</scope>
    <source>
        <strain evidence="2">mu1</strain>
    </source>
</reference>
<dbReference type="Proteomes" id="UP001157114">
    <property type="component" value="Unassembled WGS sequence"/>
</dbReference>
<gene>
    <name evidence="1" type="ORF">MU1_23630</name>
</gene>
<organism evidence="1 2">
    <name type="scientific">Paenibacillus glycanilyticus</name>
    <dbReference type="NCBI Taxonomy" id="126569"/>
    <lineage>
        <taxon>Bacteria</taxon>
        <taxon>Bacillati</taxon>
        <taxon>Bacillota</taxon>
        <taxon>Bacilli</taxon>
        <taxon>Bacillales</taxon>
        <taxon>Paenibacillaceae</taxon>
        <taxon>Paenibacillus</taxon>
    </lineage>
</organism>
<dbReference type="RefSeq" id="WP_284238771.1">
    <property type="nucleotide sequence ID" value="NZ_BSSQ01000010.1"/>
</dbReference>
<dbReference type="EMBL" id="BSSQ01000010">
    <property type="protein sequence ID" value="GLX68018.1"/>
    <property type="molecule type" value="Genomic_DNA"/>
</dbReference>
<proteinExistence type="predicted"/>
<protein>
    <recommendedName>
        <fullName evidence="3">Oxidoreductase</fullName>
    </recommendedName>
</protein>
<comment type="caution">
    <text evidence="1">The sequence shown here is derived from an EMBL/GenBank/DDBJ whole genome shotgun (WGS) entry which is preliminary data.</text>
</comment>
<evidence type="ECO:0000313" key="2">
    <source>
        <dbReference type="Proteomes" id="UP001157114"/>
    </source>
</evidence>
<keyword evidence="2" id="KW-1185">Reference proteome</keyword>